<keyword evidence="1" id="KW-1133">Transmembrane helix</keyword>
<evidence type="ECO:0000313" key="3">
    <source>
        <dbReference type="EMBL" id="PTP39385.1"/>
    </source>
</evidence>
<comment type="caution">
    <text evidence="3">The sequence shown here is derived from an EMBL/GenBank/DDBJ whole genome shotgun (WGS) entry which is preliminary data.</text>
</comment>
<accession>A0A2T5F0W0</accession>
<evidence type="ECO:0000313" key="4">
    <source>
        <dbReference type="Proteomes" id="UP000244197"/>
    </source>
</evidence>
<keyword evidence="1" id="KW-0472">Membrane</keyword>
<feature type="transmembrane region" description="Helical" evidence="1">
    <location>
        <begin position="136"/>
        <end position="155"/>
    </location>
</feature>
<dbReference type="Proteomes" id="UP000244197">
    <property type="component" value="Unassembled WGS sequence"/>
</dbReference>
<evidence type="ECO:0000256" key="2">
    <source>
        <dbReference type="SAM" id="SignalP"/>
    </source>
</evidence>
<keyword evidence="1" id="KW-0812">Transmembrane</keyword>
<keyword evidence="2" id="KW-0732">Signal</keyword>
<dbReference type="EMBL" id="PIFK01000003">
    <property type="protein sequence ID" value="PTP39385.1"/>
    <property type="molecule type" value="Genomic_DNA"/>
</dbReference>
<feature type="signal peptide" evidence="2">
    <location>
        <begin position="1"/>
        <end position="18"/>
    </location>
</feature>
<reference evidence="3 4" key="1">
    <citation type="submission" date="2017-11" db="EMBL/GenBank/DDBJ databases">
        <title>Population delineation of vibrios coincides with oyster pathogenicity.</title>
        <authorList>
            <person name="Bruto M."/>
            <person name="Labreuche Y."/>
            <person name="James A."/>
            <person name="Piel D."/>
            <person name="Chenivesse S."/>
            <person name="Petton B."/>
            <person name="Polz M.F."/>
            <person name="Le Roux F."/>
        </authorList>
    </citation>
    <scope>NUCLEOTIDE SEQUENCE [LARGE SCALE GENOMIC DNA]</scope>
    <source>
        <strain evidence="3 4">FF_144</strain>
    </source>
</reference>
<evidence type="ECO:0000256" key="1">
    <source>
        <dbReference type="SAM" id="Phobius"/>
    </source>
</evidence>
<dbReference type="AlphaFoldDB" id="A0A2T5F0W0"/>
<feature type="chain" id="PRO_5015654284" evidence="2">
    <location>
        <begin position="19"/>
        <end position="673"/>
    </location>
</feature>
<dbReference type="RefSeq" id="WP_108187181.1">
    <property type="nucleotide sequence ID" value="NZ_PIFK01000003.1"/>
</dbReference>
<feature type="transmembrane region" description="Helical" evidence="1">
    <location>
        <begin position="110"/>
        <end position="130"/>
    </location>
</feature>
<name>A0A2T5F0W0_VIBSP</name>
<gene>
    <name evidence="3" type="ORF">CWO07_02120</name>
</gene>
<protein>
    <submittedName>
        <fullName evidence="3">Uncharacterized protein</fullName>
    </submittedName>
</protein>
<proteinExistence type="predicted"/>
<feature type="transmembrane region" description="Helical" evidence="1">
    <location>
        <begin position="577"/>
        <end position="607"/>
    </location>
</feature>
<feature type="transmembrane region" description="Helical" evidence="1">
    <location>
        <begin position="516"/>
        <end position="540"/>
    </location>
</feature>
<feature type="transmembrane region" description="Helical" evidence="1">
    <location>
        <begin position="619"/>
        <end position="642"/>
    </location>
</feature>
<feature type="transmembrane region" description="Helical" evidence="1">
    <location>
        <begin position="546"/>
        <end position="565"/>
    </location>
</feature>
<organism evidence="3 4">
    <name type="scientific">Vibrio splendidus</name>
    <dbReference type="NCBI Taxonomy" id="29497"/>
    <lineage>
        <taxon>Bacteria</taxon>
        <taxon>Pseudomonadati</taxon>
        <taxon>Pseudomonadota</taxon>
        <taxon>Gammaproteobacteria</taxon>
        <taxon>Vibrionales</taxon>
        <taxon>Vibrionaceae</taxon>
        <taxon>Vibrio</taxon>
    </lineage>
</organism>
<feature type="transmembrane region" description="Helical" evidence="1">
    <location>
        <begin position="77"/>
        <end position="98"/>
    </location>
</feature>
<sequence>MIRIILLVFLIFSFSSYAEVSVYDCNLIVENTEMEKAIEKAQLCVENAQKQNSDINQLNQKFFNDIESETRSTYQSAISIFGMFLGVFIAIKLLMTAYQFKTKSNNKETLKENVIAIVASSFILTVLVEQEQMKNAITTIGSMIYASILTPLALLNTSLIDTDSVNFEVIKGNQTEIRAKAKEIRNHLIESELCALEQRQKSLSFYEFDEAVAYDTNKELTCFDDNLTDSFQNGRSPLNQSILTCSINDSEIYADCGKLYLPENSDQVKQTISNYSARLNEWLSKMDGYVCNELTNQYTQEKTQSFCKEFNKNTSVFEMKTNESQISKLLTEQEVSFELFIEDLESSISKDLDVTGLNEAVDLLSVLDQIFSLFTSNSNIESINIALNNYIESIYFTNPSVFNLLTKNYREELDSKPNQIDNVNDYFNYTKSFTLDLLKEDRSLKNIVLDQYSFLKDPKLLVGSYAAESTSEGYKLYTNVLRSIRSVSIDLVKVGAGLKISAKISETILPSVVSKLISTLGSALIVIGSFAVLSMVLLIIKVIFDFMLILERFIMLLINIIIMLITKKRFDNIINDFLIVMMIGFRTIISISFTLIASTFFIFVMIMIFDSLLSTNSSILYNIIMNCAFVFVSFVTIIKIYISVSKITSEKLKIQEREFNSSKTLSNISKVVG</sequence>